<keyword evidence="1 2" id="KW-0238">DNA-binding</keyword>
<dbReference type="HOGENOM" id="CLU_004665_7_2_6"/>
<dbReference type="eggNOG" id="COG3903">
    <property type="taxonomic scope" value="Bacteria"/>
</dbReference>
<dbReference type="SUPFAM" id="SSF52540">
    <property type="entry name" value="P-loop containing nucleoside triphosphate hydrolases"/>
    <property type="match status" value="1"/>
</dbReference>
<dbReference type="SMART" id="SM00862">
    <property type="entry name" value="Trans_reg_C"/>
    <property type="match status" value="1"/>
</dbReference>
<dbReference type="PATRIC" id="fig|1301098.3.peg.4305"/>
<dbReference type="GO" id="GO:0000160">
    <property type="term" value="P:phosphorelay signal transduction system"/>
    <property type="evidence" value="ECO:0007669"/>
    <property type="project" value="InterPro"/>
</dbReference>
<evidence type="ECO:0000256" key="2">
    <source>
        <dbReference type="PROSITE-ProRule" id="PRU01091"/>
    </source>
</evidence>
<dbReference type="InterPro" id="IPR016032">
    <property type="entry name" value="Sig_transdc_resp-reg_C-effctor"/>
</dbReference>
<gene>
    <name evidence="4" type="ORF">PKB_4301</name>
</gene>
<evidence type="ECO:0000313" key="4">
    <source>
        <dbReference type="EMBL" id="CDF85626.1"/>
    </source>
</evidence>
<organism evidence="4 5">
    <name type="scientific">Pseudomonas knackmussii (strain DSM 6978 / CCUG 54928 / LMG 23759 / B13)</name>
    <dbReference type="NCBI Taxonomy" id="1301098"/>
    <lineage>
        <taxon>Bacteria</taxon>
        <taxon>Pseudomonadati</taxon>
        <taxon>Pseudomonadota</taxon>
        <taxon>Gammaproteobacteria</taxon>
        <taxon>Pseudomonadales</taxon>
        <taxon>Pseudomonadaceae</taxon>
        <taxon>Pseudomonas</taxon>
    </lineage>
</organism>
<dbReference type="EMBL" id="HG322950">
    <property type="protein sequence ID" value="CDF85626.1"/>
    <property type="molecule type" value="Genomic_DNA"/>
</dbReference>
<dbReference type="KEGG" id="pkc:PKB_4301"/>
<dbReference type="GO" id="GO:0006355">
    <property type="term" value="P:regulation of DNA-templated transcription"/>
    <property type="evidence" value="ECO:0007669"/>
    <property type="project" value="InterPro"/>
</dbReference>
<evidence type="ECO:0000259" key="3">
    <source>
        <dbReference type="PROSITE" id="PS51755"/>
    </source>
</evidence>
<feature type="DNA-binding region" description="OmpR/PhoB-type" evidence="2">
    <location>
        <begin position="10"/>
        <end position="108"/>
    </location>
</feature>
<protein>
    <submittedName>
        <fullName evidence="4">Putative ATPase</fullName>
    </submittedName>
</protein>
<dbReference type="Gene3D" id="1.10.10.10">
    <property type="entry name" value="Winged helix-like DNA-binding domain superfamily/Winged helix DNA-binding domain"/>
    <property type="match status" value="1"/>
</dbReference>
<accession>A0A024HLA8</accession>
<name>A0A024HLA8_PSEKB</name>
<dbReference type="Gene3D" id="3.40.50.300">
    <property type="entry name" value="P-loop containing nucleotide triphosphate hydrolases"/>
    <property type="match status" value="1"/>
</dbReference>
<dbReference type="InterPro" id="IPR001867">
    <property type="entry name" value="OmpR/PhoB-type_DNA-bd"/>
</dbReference>
<evidence type="ECO:0000256" key="1">
    <source>
        <dbReference type="ARBA" id="ARBA00023125"/>
    </source>
</evidence>
<dbReference type="eggNOG" id="COG3710">
    <property type="taxonomic scope" value="Bacteria"/>
</dbReference>
<dbReference type="SMART" id="SM00382">
    <property type="entry name" value="AAA"/>
    <property type="match status" value="1"/>
</dbReference>
<dbReference type="PANTHER" id="PTHR47691">
    <property type="entry name" value="REGULATOR-RELATED"/>
    <property type="match status" value="1"/>
</dbReference>
<dbReference type="InterPro" id="IPR036388">
    <property type="entry name" value="WH-like_DNA-bd_sf"/>
</dbReference>
<keyword evidence="5" id="KW-1185">Reference proteome</keyword>
<dbReference type="STRING" id="1301098.PKB_4301"/>
<dbReference type="InterPro" id="IPR027417">
    <property type="entry name" value="P-loop_NTPase"/>
</dbReference>
<dbReference type="AlphaFoldDB" id="A0A024HLA8"/>
<evidence type="ECO:0000313" key="5">
    <source>
        <dbReference type="Proteomes" id="UP000025241"/>
    </source>
</evidence>
<dbReference type="SUPFAM" id="SSF46894">
    <property type="entry name" value="C-terminal effector domain of the bipartite response regulators"/>
    <property type="match status" value="1"/>
</dbReference>
<dbReference type="PANTHER" id="PTHR47691:SF3">
    <property type="entry name" value="HTH-TYPE TRANSCRIPTIONAL REGULATOR RV0890C-RELATED"/>
    <property type="match status" value="1"/>
</dbReference>
<dbReference type="CDD" id="cd00383">
    <property type="entry name" value="trans_reg_C"/>
    <property type="match status" value="1"/>
</dbReference>
<reference evidence="4 5" key="1">
    <citation type="submission" date="2013-03" db="EMBL/GenBank/DDBJ databases">
        <authorList>
            <person name="Linke B."/>
        </authorList>
    </citation>
    <scope>NUCLEOTIDE SEQUENCE [LARGE SCALE GENOMIC DNA]</scope>
    <source>
        <strain evidence="4 5">B13</strain>
    </source>
</reference>
<dbReference type="OrthoDB" id="9811542at2"/>
<sequence length="459" mass="49939">MRAETPFDTATVLQFGRFQFHPYSRQLLQGERPVQVGSRALDILRVLIARPGEIIPKESIIAQVWGGTVVEEINLRVHIAALRRALGEGRTGERYIANVPLRGYGFVGVVETLGEAPAAAASSVAGNLPVLLVGLVGREQWLRQLVERVPRTRILTLVGPGGMGKTSLAIQVAEHLREDFPRVCFADLSNYPDGVALSHGLARLLGEPAGGPLLLLLDNCEHLARDCAEQVEHLLRLHPALHILATSREPLRAAGEHVLRLSPLEVPEPGVSDPQRILGCSAIELFLARAREASEHFALRPAQLPVLANICRSLDGIPLAIEMAARQVDVVGLEALEQLLGSRMHLLMPGRRTAPARQQSLQATYDWSFCLLDACQQSCLRQLAEFAGAFSLSAAAEALDGALQCRDCIFGVVGQLVEKSLLLAEHGERGVLYRMPNTVRAYVRRDAEAGWPQLALPVA</sequence>
<dbReference type="RefSeq" id="WP_052355348.1">
    <property type="nucleotide sequence ID" value="NZ_HG322950.1"/>
</dbReference>
<proteinExistence type="predicted"/>
<dbReference type="PROSITE" id="PS51755">
    <property type="entry name" value="OMPR_PHOB"/>
    <property type="match status" value="1"/>
</dbReference>
<dbReference type="Proteomes" id="UP000025241">
    <property type="component" value="Chromosome I"/>
</dbReference>
<dbReference type="Pfam" id="PF00486">
    <property type="entry name" value="Trans_reg_C"/>
    <property type="match status" value="1"/>
</dbReference>
<dbReference type="InterPro" id="IPR003593">
    <property type="entry name" value="AAA+_ATPase"/>
</dbReference>
<dbReference type="GO" id="GO:0003677">
    <property type="term" value="F:DNA binding"/>
    <property type="evidence" value="ECO:0007669"/>
    <property type="project" value="UniProtKB-UniRule"/>
</dbReference>
<reference evidence="4 5" key="2">
    <citation type="submission" date="2014-05" db="EMBL/GenBank/DDBJ databases">
        <title>Genome sequence of the 3-chlorobenzoate degrading bacterium Pseudomonas knackmussii B13 shows multiple evidence for horizontal gene transfer.</title>
        <authorList>
            <person name="Miyazaki R."/>
            <person name="Bertelli C."/>
            <person name="Falquet L."/>
            <person name="Robinson-Rechavi M."/>
            <person name="Gharib W."/>
            <person name="Roy S."/>
            <person name="Van der Meer J.R."/>
        </authorList>
    </citation>
    <scope>NUCLEOTIDE SEQUENCE [LARGE SCALE GENOMIC DNA]</scope>
    <source>
        <strain evidence="4 5">B13</strain>
    </source>
</reference>
<feature type="domain" description="OmpR/PhoB-type" evidence="3">
    <location>
        <begin position="10"/>
        <end position="108"/>
    </location>
</feature>